<organism evidence="1 2">
    <name type="scientific">Clarias magur</name>
    <name type="common">Asian catfish</name>
    <name type="synonym">Macropteronotus magur</name>
    <dbReference type="NCBI Taxonomy" id="1594786"/>
    <lineage>
        <taxon>Eukaryota</taxon>
        <taxon>Metazoa</taxon>
        <taxon>Chordata</taxon>
        <taxon>Craniata</taxon>
        <taxon>Vertebrata</taxon>
        <taxon>Euteleostomi</taxon>
        <taxon>Actinopterygii</taxon>
        <taxon>Neopterygii</taxon>
        <taxon>Teleostei</taxon>
        <taxon>Ostariophysi</taxon>
        <taxon>Siluriformes</taxon>
        <taxon>Clariidae</taxon>
        <taxon>Clarias</taxon>
    </lineage>
</organism>
<reference evidence="1" key="1">
    <citation type="submission" date="2020-07" db="EMBL/GenBank/DDBJ databases">
        <title>Clarias magur genome sequencing, assembly and annotation.</title>
        <authorList>
            <person name="Kushwaha B."/>
            <person name="Kumar R."/>
            <person name="Das P."/>
            <person name="Joshi C.G."/>
            <person name="Kumar D."/>
            <person name="Nagpure N.S."/>
            <person name="Pandey M."/>
            <person name="Agarwal S."/>
            <person name="Srivastava S."/>
            <person name="Singh M."/>
            <person name="Sahoo L."/>
            <person name="Jayasankar P."/>
            <person name="Meher P.K."/>
            <person name="Koringa P.G."/>
            <person name="Iquebal M.A."/>
            <person name="Das S.P."/>
            <person name="Bit A."/>
            <person name="Patnaik S."/>
            <person name="Patel N."/>
            <person name="Shah T.M."/>
            <person name="Hinsu A."/>
            <person name="Jena J.K."/>
        </authorList>
    </citation>
    <scope>NUCLEOTIDE SEQUENCE</scope>
    <source>
        <strain evidence="1">CIFAMagur01</strain>
        <tissue evidence="1">Testis</tissue>
    </source>
</reference>
<proteinExistence type="predicted"/>
<dbReference type="AlphaFoldDB" id="A0A8J4U748"/>
<comment type="caution">
    <text evidence="1">The sequence shown here is derived from an EMBL/GenBank/DDBJ whole genome shotgun (WGS) entry which is preliminary data.</text>
</comment>
<sequence>MTQKISGKGRVFFFLDSRFADSYDVTTEAQLASGGTSLNTENFNDFCSPNSSQNGYVREPAVNPMQVEAACSD</sequence>
<evidence type="ECO:0000313" key="2">
    <source>
        <dbReference type="Proteomes" id="UP000727407"/>
    </source>
</evidence>
<gene>
    <name evidence="1" type="ORF">DAT39_017064</name>
</gene>
<dbReference type="EMBL" id="QNUK01000445">
    <property type="protein sequence ID" value="KAF5893217.1"/>
    <property type="molecule type" value="Genomic_DNA"/>
</dbReference>
<dbReference type="Proteomes" id="UP000727407">
    <property type="component" value="Unassembled WGS sequence"/>
</dbReference>
<keyword evidence="2" id="KW-1185">Reference proteome</keyword>
<name>A0A8J4U748_CLAMG</name>
<protein>
    <submittedName>
        <fullName evidence="1">Luciferin 4-monooxygenase</fullName>
    </submittedName>
</protein>
<evidence type="ECO:0000313" key="1">
    <source>
        <dbReference type="EMBL" id="KAF5893217.1"/>
    </source>
</evidence>
<accession>A0A8J4U748</accession>